<evidence type="ECO:0000313" key="3">
    <source>
        <dbReference type="EMBL" id="KAF0716837.1"/>
    </source>
</evidence>
<dbReference type="EMBL" id="CAADRA010000345">
    <property type="protein sequence ID" value="VFT79828.1"/>
    <property type="molecule type" value="Genomic_DNA"/>
</dbReference>
<keyword evidence="1" id="KW-0479">Metal-binding</keyword>
<keyword evidence="5" id="KW-1185">Reference proteome</keyword>
<dbReference type="OrthoDB" id="8062037at2759"/>
<accession>A0A485K9M3</accession>
<evidence type="ECO:0000313" key="4">
    <source>
        <dbReference type="EMBL" id="VFT79828.1"/>
    </source>
</evidence>
<dbReference type="EMBL" id="VJMH01000345">
    <property type="protein sequence ID" value="KAF0716837.1"/>
    <property type="molecule type" value="Genomic_DNA"/>
</dbReference>
<evidence type="ECO:0000313" key="5">
    <source>
        <dbReference type="Proteomes" id="UP000332933"/>
    </source>
</evidence>
<dbReference type="SUPFAM" id="SSF57850">
    <property type="entry name" value="RING/U-box"/>
    <property type="match status" value="1"/>
</dbReference>
<dbReference type="Pfam" id="PF13639">
    <property type="entry name" value="zf-RING_2"/>
    <property type="match status" value="1"/>
</dbReference>
<reference evidence="3" key="2">
    <citation type="submission" date="2019-06" db="EMBL/GenBank/DDBJ databases">
        <title>Genomics analysis of Aphanomyces spp. identifies a new class of oomycete effector associated with host adaptation.</title>
        <authorList>
            <person name="Gaulin E."/>
        </authorList>
    </citation>
    <scope>NUCLEOTIDE SEQUENCE</scope>
    <source>
        <strain evidence="3">CBS 578.67</strain>
    </source>
</reference>
<sequence>MQQGVFGGLSVHVTKAVIPPRGGAVAYELSISNAVSKVQCTATKTDADFRAFRHSVRAALELGHLCDAECPWLYFRIEETKPSRSLIFWDKANPRRVQANLTKYQAMMNMILEFLRLPKNQCCSRLKTLVPQALVAFLFADMEDDVVTLFAASPLSTIRLSPSQFKFVVAHCSICTDCMDPEDPASSALTTLPCGHTFHDDCILDTLQHHLVCPTCDTKLMESVVDGP</sequence>
<protein>
    <submittedName>
        <fullName evidence="4">Aste57867_2632 protein</fullName>
    </submittedName>
</protein>
<feature type="domain" description="RING-type" evidence="2">
    <location>
        <begin position="172"/>
        <end position="217"/>
    </location>
</feature>
<evidence type="ECO:0000259" key="2">
    <source>
        <dbReference type="PROSITE" id="PS50089"/>
    </source>
</evidence>
<gene>
    <name evidence="4" type="primary">Aste57867_2632</name>
    <name evidence="3" type="ORF">As57867_002625</name>
    <name evidence="4" type="ORF">ASTE57867_2632</name>
</gene>
<name>A0A485K9M3_9STRA</name>
<dbReference type="Gene3D" id="3.30.40.10">
    <property type="entry name" value="Zinc/RING finger domain, C3HC4 (zinc finger)"/>
    <property type="match status" value="1"/>
</dbReference>
<organism evidence="4 5">
    <name type="scientific">Aphanomyces stellatus</name>
    <dbReference type="NCBI Taxonomy" id="120398"/>
    <lineage>
        <taxon>Eukaryota</taxon>
        <taxon>Sar</taxon>
        <taxon>Stramenopiles</taxon>
        <taxon>Oomycota</taxon>
        <taxon>Saprolegniomycetes</taxon>
        <taxon>Saprolegniales</taxon>
        <taxon>Verrucalvaceae</taxon>
        <taxon>Aphanomyces</taxon>
    </lineage>
</organism>
<dbReference type="SMART" id="SM00184">
    <property type="entry name" value="RING"/>
    <property type="match status" value="1"/>
</dbReference>
<keyword evidence="1" id="KW-0863">Zinc-finger</keyword>
<dbReference type="InterPro" id="IPR013083">
    <property type="entry name" value="Znf_RING/FYVE/PHD"/>
</dbReference>
<dbReference type="InterPro" id="IPR001841">
    <property type="entry name" value="Znf_RING"/>
</dbReference>
<dbReference type="GO" id="GO:0008270">
    <property type="term" value="F:zinc ion binding"/>
    <property type="evidence" value="ECO:0007669"/>
    <property type="project" value="UniProtKB-KW"/>
</dbReference>
<dbReference type="AlphaFoldDB" id="A0A485K9M3"/>
<proteinExistence type="predicted"/>
<reference evidence="4 5" key="1">
    <citation type="submission" date="2019-03" db="EMBL/GenBank/DDBJ databases">
        <authorList>
            <person name="Gaulin E."/>
            <person name="Dumas B."/>
        </authorList>
    </citation>
    <scope>NUCLEOTIDE SEQUENCE [LARGE SCALE GENOMIC DNA]</scope>
    <source>
        <strain evidence="4">CBS 568.67</strain>
    </source>
</reference>
<evidence type="ECO:0000256" key="1">
    <source>
        <dbReference type="PROSITE-ProRule" id="PRU00175"/>
    </source>
</evidence>
<keyword evidence="1" id="KW-0862">Zinc</keyword>
<dbReference type="PROSITE" id="PS50089">
    <property type="entry name" value="ZF_RING_2"/>
    <property type="match status" value="1"/>
</dbReference>
<dbReference type="Proteomes" id="UP000332933">
    <property type="component" value="Unassembled WGS sequence"/>
</dbReference>